<evidence type="ECO:0000259" key="9">
    <source>
        <dbReference type="Pfam" id="PF12704"/>
    </source>
</evidence>
<keyword evidence="5 7" id="KW-1133">Transmembrane helix</keyword>
<evidence type="ECO:0000256" key="7">
    <source>
        <dbReference type="SAM" id="Phobius"/>
    </source>
</evidence>
<keyword evidence="3" id="KW-1003">Cell membrane</keyword>
<keyword evidence="6 7" id="KW-0472">Membrane</keyword>
<gene>
    <name evidence="10" type="ORF">TSACC_21493</name>
</gene>
<proteinExistence type="inferred from homology"/>
<dbReference type="STRING" id="690879.TSACC_21493"/>
<evidence type="ECO:0000313" key="10">
    <source>
        <dbReference type="EMBL" id="GAT33087.1"/>
    </source>
</evidence>
<feature type="domain" description="MacB-like periplasmic core" evidence="9">
    <location>
        <begin position="26"/>
        <end position="258"/>
    </location>
</feature>
<evidence type="ECO:0000256" key="5">
    <source>
        <dbReference type="ARBA" id="ARBA00022989"/>
    </source>
</evidence>
<dbReference type="PANTHER" id="PTHR30489:SF0">
    <property type="entry name" value="LIPOPROTEIN-RELEASING SYSTEM TRANSMEMBRANE PROTEIN LOLE"/>
    <property type="match status" value="1"/>
</dbReference>
<dbReference type="InterPro" id="IPR025857">
    <property type="entry name" value="MacB_PCD"/>
</dbReference>
<evidence type="ECO:0000313" key="11">
    <source>
        <dbReference type="Proteomes" id="UP000076023"/>
    </source>
</evidence>
<reference evidence="11" key="1">
    <citation type="journal article" date="2017" name="Genome Announc.">
        <title>Draft Genome Sequence of Terrimicrobium sacchariphilum NM-5T, a Facultative Anaerobic Soil Bacterium of the Class Spartobacteria.</title>
        <authorList>
            <person name="Qiu Y.L."/>
            <person name="Tourlousse D.M."/>
            <person name="Matsuura N."/>
            <person name="Ohashi A."/>
            <person name="Sekiguchi Y."/>
        </authorList>
    </citation>
    <scope>NUCLEOTIDE SEQUENCE [LARGE SCALE GENOMIC DNA]</scope>
    <source>
        <strain evidence="11">NM-5</strain>
    </source>
</reference>
<organism evidence="10 11">
    <name type="scientific">Terrimicrobium sacchariphilum</name>
    <dbReference type="NCBI Taxonomy" id="690879"/>
    <lineage>
        <taxon>Bacteria</taxon>
        <taxon>Pseudomonadati</taxon>
        <taxon>Verrucomicrobiota</taxon>
        <taxon>Terrimicrobiia</taxon>
        <taxon>Terrimicrobiales</taxon>
        <taxon>Terrimicrobiaceae</taxon>
        <taxon>Terrimicrobium</taxon>
    </lineage>
</organism>
<feature type="transmembrane region" description="Helical" evidence="7">
    <location>
        <begin position="21"/>
        <end position="47"/>
    </location>
</feature>
<keyword evidence="10" id="KW-0449">Lipoprotein</keyword>
<keyword evidence="11" id="KW-1185">Reference proteome</keyword>
<comment type="similarity">
    <text evidence="2">Belongs to the ABC-4 integral membrane protein family. LolC/E subfamily.</text>
</comment>
<feature type="transmembrane region" description="Helical" evidence="7">
    <location>
        <begin position="286"/>
        <end position="309"/>
    </location>
</feature>
<dbReference type="GO" id="GO:0044874">
    <property type="term" value="P:lipoprotein localization to outer membrane"/>
    <property type="evidence" value="ECO:0007669"/>
    <property type="project" value="TreeGrafter"/>
</dbReference>
<dbReference type="Proteomes" id="UP000076023">
    <property type="component" value="Unassembled WGS sequence"/>
</dbReference>
<dbReference type="InterPro" id="IPR051447">
    <property type="entry name" value="Lipoprotein-release_system"/>
</dbReference>
<dbReference type="Pfam" id="PF02687">
    <property type="entry name" value="FtsX"/>
    <property type="match status" value="1"/>
</dbReference>
<evidence type="ECO:0000256" key="2">
    <source>
        <dbReference type="ARBA" id="ARBA00005236"/>
    </source>
</evidence>
<name>A0A146G881_TERSA</name>
<dbReference type="Pfam" id="PF12704">
    <property type="entry name" value="MacB_PCD"/>
    <property type="match status" value="1"/>
</dbReference>
<keyword evidence="4 7" id="KW-0812">Transmembrane</keyword>
<evidence type="ECO:0000256" key="1">
    <source>
        <dbReference type="ARBA" id="ARBA00004651"/>
    </source>
</evidence>
<evidence type="ECO:0000259" key="8">
    <source>
        <dbReference type="Pfam" id="PF02687"/>
    </source>
</evidence>
<protein>
    <submittedName>
        <fullName evidence="10">Lipoprotein-releasing system permease protein</fullName>
    </submittedName>
</protein>
<comment type="caution">
    <text evidence="10">The sequence shown here is derived from an EMBL/GenBank/DDBJ whole genome shotgun (WGS) entry which is preliminary data.</text>
</comment>
<evidence type="ECO:0000256" key="4">
    <source>
        <dbReference type="ARBA" id="ARBA00022692"/>
    </source>
</evidence>
<dbReference type="EMBL" id="BDCO01000002">
    <property type="protein sequence ID" value="GAT33087.1"/>
    <property type="molecule type" value="Genomic_DNA"/>
</dbReference>
<accession>A0A146G881</accession>
<feature type="transmembrane region" description="Helical" evidence="7">
    <location>
        <begin position="395"/>
        <end position="418"/>
    </location>
</feature>
<feature type="transmembrane region" description="Helical" evidence="7">
    <location>
        <begin position="330"/>
        <end position="357"/>
    </location>
</feature>
<dbReference type="FunCoup" id="A0A146G881">
    <property type="interactions" value="243"/>
</dbReference>
<feature type="domain" description="ABC3 transporter permease C-terminal" evidence="8">
    <location>
        <begin position="288"/>
        <end position="422"/>
    </location>
</feature>
<dbReference type="InterPro" id="IPR003838">
    <property type="entry name" value="ABC3_permease_C"/>
</dbReference>
<dbReference type="AlphaFoldDB" id="A0A146G881"/>
<evidence type="ECO:0000256" key="3">
    <source>
        <dbReference type="ARBA" id="ARBA00022475"/>
    </source>
</evidence>
<dbReference type="PANTHER" id="PTHR30489">
    <property type="entry name" value="LIPOPROTEIN-RELEASING SYSTEM TRANSMEMBRANE PROTEIN LOLE"/>
    <property type="match status" value="1"/>
</dbReference>
<dbReference type="InParanoid" id="A0A146G881"/>
<dbReference type="GO" id="GO:0098797">
    <property type="term" value="C:plasma membrane protein complex"/>
    <property type="evidence" value="ECO:0007669"/>
    <property type="project" value="TreeGrafter"/>
</dbReference>
<dbReference type="RefSeq" id="WP_084400317.1">
    <property type="nucleotide sequence ID" value="NZ_BDCO01000002.1"/>
</dbReference>
<dbReference type="OrthoDB" id="9808461at2"/>
<comment type="subcellular location">
    <subcellularLocation>
        <location evidence="1">Cell membrane</location>
        <topology evidence="1">Multi-pass membrane protein</topology>
    </subcellularLocation>
</comment>
<evidence type="ECO:0000256" key="6">
    <source>
        <dbReference type="ARBA" id="ARBA00023136"/>
    </source>
</evidence>
<sequence>MIQRSFSLFLALRYLRPKRTFLSIITLISILGVTLGVMVLILVISVMTGFERELERKVVGFDAHVVVSRMDSPLTNWEELQDKILKLKDVVAAAPFVQGPVLVEHENIRVAPKIRGIDPEAEEKVTELKQFIVQGDLDLDGDKVILGSELAALLHARVGDKITLYSPGNVSQIFNELDRIQKEGNKSDAAALKQMILPRELTVTGIFESGRYLYDSDFMLVPLYVAQEVYDLGGDIHGLAIRTTDRYRADAVKEEIQGILKYPDTAMTWIDMNKQIFDAIKMERNVMFFILLFIVLVAAFGIMNTLITVTVQKTREIGIMKALGAQTMQIVGVFMAQGVVVGLFGTIVGLITGISLVQYRNQVSDFLANVFHIEVFPRSVYQFSEIPAEIVPSDVAIICTSAFIICSLAALIPAYFAARLDPVKALRYE</sequence>